<dbReference type="Pfam" id="PF14486">
    <property type="entry name" value="DUF4432"/>
    <property type="match status" value="1"/>
</dbReference>
<protein>
    <recommendedName>
        <fullName evidence="4">DUF4432 domain-containing protein</fullName>
    </recommendedName>
</protein>
<evidence type="ECO:0008006" key="4">
    <source>
        <dbReference type="Google" id="ProtNLM"/>
    </source>
</evidence>
<dbReference type="InterPro" id="IPR027839">
    <property type="entry name" value="DUF4432"/>
</dbReference>
<feature type="region of interest" description="Disordered" evidence="1">
    <location>
        <begin position="372"/>
        <end position="391"/>
    </location>
</feature>
<accession>A0A517NLU1</accession>
<dbReference type="GO" id="GO:0030246">
    <property type="term" value="F:carbohydrate binding"/>
    <property type="evidence" value="ECO:0007669"/>
    <property type="project" value="InterPro"/>
</dbReference>
<reference evidence="2 3" key="1">
    <citation type="submission" date="2019-02" db="EMBL/GenBank/DDBJ databases">
        <title>Deep-cultivation of Planctomycetes and their phenomic and genomic characterization uncovers novel biology.</title>
        <authorList>
            <person name="Wiegand S."/>
            <person name="Jogler M."/>
            <person name="Boedeker C."/>
            <person name="Pinto D."/>
            <person name="Vollmers J."/>
            <person name="Rivas-Marin E."/>
            <person name="Kohn T."/>
            <person name="Peeters S.H."/>
            <person name="Heuer A."/>
            <person name="Rast P."/>
            <person name="Oberbeckmann S."/>
            <person name="Bunk B."/>
            <person name="Jeske O."/>
            <person name="Meyerdierks A."/>
            <person name="Storesund J.E."/>
            <person name="Kallscheuer N."/>
            <person name="Luecker S."/>
            <person name="Lage O.M."/>
            <person name="Pohl T."/>
            <person name="Merkel B.J."/>
            <person name="Hornburger P."/>
            <person name="Mueller R.-W."/>
            <person name="Bruemmer F."/>
            <person name="Labrenz M."/>
            <person name="Spormann A.M."/>
            <person name="Op den Camp H."/>
            <person name="Overmann J."/>
            <person name="Amann R."/>
            <person name="Jetten M.S.M."/>
            <person name="Mascher T."/>
            <person name="Medema M.H."/>
            <person name="Devos D.P."/>
            <person name="Kaster A.-K."/>
            <person name="Ovreas L."/>
            <person name="Rohde M."/>
            <person name="Galperin M.Y."/>
            <person name="Jogler C."/>
        </authorList>
    </citation>
    <scope>NUCLEOTIDE SEQUENCE [LARGE SCALE GENOMIC DNA]</scope>
    <source>
        <strain evidence="2 3">K23_9</strain>
    </source>
</reference>
<name>A0A517NLU1_9BACT</name>
<sequence>MVQSSNLRSIDNRLDSIQWKSKSPLTLDVETRQGDIKTRHGRFVGGAADQVEVIEVDTGVVRVYLLPTRGMSIWCVESEGVRFGWQSPVSGPVHPSQVPIFDPSGLGWLEGFDELVVRCGLESNGAPQHDEKGQLVYPLHGRIGNLAADSLSIEYDEASGRLEVIGEVRESRLFFKNLTLRSRLRVHAGSAKIELLDDVTNELSAPTTIQLLYHVNVGEPVLGEGSSIEIPLDELAPKDALSAGEIDQWNQYGPPEAGYAERVYFAKPRADEANECVALLRSANGERGVSVTFKIKGLPRFILWKNTGAVTDGYVTGIEPATNFPNERSYEEKQGRVVEIAGGETKSFRVSLTPLTDAESVNAASARIQAISGDEPADIHNVPRPGWSPGA</sequence>
<evidence type="ECO:0000313" key="3">
    <source>
        <dbReference type="Proteomes" id="UP000319817"/>
    </source>
</evidence>
<dbReference type="CDD" id="cd09023">
    <property type="entry name" value="Aldose_epim_Ec_c4013"/>
    <property type="match status" value="1"/>
</dbReference>
<dbReference type="Proteomes" id="UP000319817">
    <property type="component" value="Chromosome"/>
</dbReference>
<evidence type="ECO:0000313" key="2">
    <source>
        <dbReference type="EMBL" id="QDT08095.1"/>
    </source>
</evidence>
<proteinExistence type="predicted"/>
<evidence type="ECO:0000256" key="1">
    <source>
        <dbReference type="SAM" id="MobiDB-lite"/>
    </source>
</evidence>
<keyword evidence="3" id="KW-1185">Reference proteome</keyword>
<dbReference type="RefSeq" id="WP_145415697.1">
    <property type="nucleotide sequence ID" value="NZ_CP036526.1"/>
</dbReference>
<dbReference type="Gene3D" id="2.70.98.10">
    <property type="match status" value="1"/>
</dbReference>
<dbReference type="OrthoDB" id="6183686at2"/>
<dbReference type="EMBL" id="CP036526">
    <property type="protein sequence ID" value="QDT08095.1"/>
    <property type="molecule type" value="Genomic_DNA"/>
</dbReference>
<organism evidence="2 3">
    <name type="scientific">Stieleria marina</name>
    <dbReference type="NCBI Taxonomy" id="1930275"/>
    <lineage>
        <taxon>Bacteria</taxon>
        <taxon>Pseudomonadati</taxon>
        <taxon>Planctomycetota</taxon>
        <taxon>Planctomycetia</taxon>
        <taxon>Pirellulales</taxon>
        <taxon>Pirellulaceae</taxon>
        <taxon>Stieleria</taxon>
    </lineage>
</organism>
<dbReference type="AlphaFoldDB" id="A0A517NLU1"/>
<gene>
    <name evidence="2" type="ORF">K239x_00240</name>
</gene>
<dbReference type="InterPro" id="IPR014718">
    <property type="entry name" value="GH-type_carb-bd"/>
</dbReference>